<keyword evidence="6 13" id="KW-0812">Transmembrane</keyword>
<dbReference type="GO" id="GO:0005856">
    <property type="term" value="C:cytoskeleton"/>
    <property type="evidence" value="ECO:0007669"/>
    <property type="project" value="UniProtKB-SubCell"/>
</dbReference>
<keyword evidence="4" id="KW-1003">Cell membrane</keyword>
<dbReference type="InterPro" id="IPR039972">
    <property type="entry name" value="Sarcoglycan_gamma/delta/zeta"/>
</dbReference>
<evidence type="ECO:0000256" key="13">
    <source>
        <dbReference type="SAM" id="Phobius"/>
    </source>
</evidence>
<organism evidence="14 15">
    <name type="scientific">Oopsacas minuta</name>
    <dbReference type="NCBI Taxonomy" id="111878"/>
    <lineage>
        <taxon>Eukaryota</taxon>
        <taxon>Metazoa</taxon>
        <taxon>Porifera</taxon>
        <taxon>Hexactinellida</taxon>
        <taxon>Hexasterophora</taxon>
        <taxon>Lyssacinosida</taxon>
        <taxon>Leucopsacidae</taxon>
        <taxon>Oopsacas</taxon>
    </lineage>
</organism>
<evidence type="ECO:0000256" key="3">
    <source>
        <dbReference type="ARBA" id="ARBA00007574"/>
    </source>
</evidence>
<sequence>MVGEKYQVDENRVDRRVPTGLYGWRKRIFYLAVIVLLCLILVNLGLTIWILTVLRFNIHGIGSIRFIEDRLIVEGQAEFLQGISTRIMSSNGTEPLVVNSGSSILLQVANTSLNISQDSMEIVTDKFDVGNDMSVTNNSVIFNSKVYLNAGASTDKLYVDTIESEPGIGLSVGTVGNSISIEGDRVDVISAIGDVSVQANDKITLSSSNGNITLESENIFLSNLPIVNATDNSSFVNNNVMEVCVCAGSKKVFLLPTNLTMNCAAADYCQ</sequence>
<gene>
    <name evidence="14" type="ORF">LOD99_3250</name>
</gene>
<keyword evidence="15" id="KW-1185">Reference proteome</keyword>
<comment type="subcellular location">
    <subcellularLocation>
        <location evidence="2">Cell membrane</location>
        <location evidence="2">Sarcolemma</location>
        <topology evidence="2">Single-pass type II membrane protein</topology>
    </subcellularLocation>
    <subcellularLocation>
        <location evidence="1">Cytoplasm</location>
        <location evidence="1">Cytoskeleton</location>
    </subcellularLocation>
</comment>
<name>A0AAV7JYI9_9METZ</name>
<evidence type="ECO:0000256" key="7">
    <source>
        <dbReference type="ARBA" id="ARBA00022968"/>
    </source>
</evidence>
<keyword evidence="7" id="KW-0735">Signal-anchor</keyword>
<dbReference type="GO" id="GO:0016012">
    <property type="term" value="C:sarcoglycan complex"/>
    <property type="evidence" value="ECO:0007669"/>
    <property type="project" value="InterPro"/>
</dbReference>
<keyword evidence="8 13" id="KW-1133">Transmembrane helix</keyword>
<evidence type="ECO:0000256" key="9">
    <source>
        <dbReference type="ARBA" id="ARBA00023136"/>
    </source>
</evidence>
<accession>A0AAV7JYI9</accession>
<comment type="similarity">
    <text evidence="3">Belongs to the sarcoglycan beta/delta/gamma/zeta family.</text>
</comment>
<evidence type="ECO:0000256" key="10">
    <source>
        <dbReference type="ARBA" id="ARBA00023157"/>
    </source>
</evidence>
<dbReference type="PANTHER" id="PTHR12939:SF10">
    <property type="entry name" value="EG:4F1.1 PROTEIN"/>
    <property type="match status" value="1"/>
</dbReference>
<evidence type="ECO:0000256" key="5">
    <source>
        <dbReference type="ARBA" id="ARBA00022490"/>
    </source>
</evidence>
<evidence type="ECO:0000313" key="15">
    <source>
        <dbReference type="Proteomes" id="UP001165289"/>
    </source>
</evidence>
<evidence type="ECO:0000256" key="11">
    <source>
        <dbReference type="ARBA" id="ARBA00023180"/>
    </source>
</evidence>
<reference evidence="14 15" key="1">
    <citation type="journal article" date="2023" name="BMC Biol.">
        <title>The compact genome of the sponge Oopsacas minuta (Hexactinellida) is lacking key metazoan core genes.</title>
        <authorList>
            <person name="Santini S."/>
            <person name="Schenkelaars Q."/>
            <person name="Jourda C."/>
            <person name="Duchesne M."/>
            <person name="Belahbib H."/>
            <person name="Rocher C."/>
            <person name="Selva M."/>
            <person name="Riesgo A."/>
            <person name="Vervoort M."/>
            <person name="Leys S.P."/>
            <person name="Kodjabachian L."/>
            <person name="Le Bivic A."/>
            <person name="Borchiellini C."/>
            <person name="Claverie J.M."/>
            <person name="Renard E."/>
        </authorList>
    </citation>
    <scope>NUCLEOTIDE SEQUENCE [LARGE SCALE GENOMIC DNA]</scope>
    <source>
        <strain evidence="14">SPO-2</strain>
    </source>
</reference>
<dbReference type="Proteomes" id="UP001165289">
    <property type="component" value="Unassembled WGS sequence"/>
</dbReference>
<dbReference type="PANTHER" id="PTHR12939">
    <property type="entry name" value="SARCOGLYCAN"/>
    <property type="match status" value="1"/>
</dbReference>
<comment type="caution">
    <text evidence="14">The sequence shown here is derived from an EMBL/GenBank/DDBJ whole genome shotgun (WGS) entry which is preliminary data.</text>
</comment>
<dbReference type="EMBL" id="JAKMXF010000255">
    <property type="protein sequence ID" value="KAI6653746.1"/>
    <property type="molecule type" value="Genomic_DNA"/>
</dbReference>
<dbReference type="InterPro" id="IPR006875">
    <property type="entry name" value="Sarcoglycan"/>
</dbReference>
<keyword evidence="10" id="KW-1015">Disulfide bond</keyword>
<evidence type="ECO:0000256" key="2">
    <source>
        <dbReference type="ARBA" id="ARBA00004274"/>
    </source>
</evidence>
<proteinExistence type="inferred from homology"/>
<evidence type="ECO:0000256" key="1">
    <source>
        <dbReference type="ARBA" id="ARBA00004245"/>
    </source>
</evidence>
<keyword evidence="11" id="KW-0325">Glycoprotein</keyword>
<evidence type="ECO:0000256" key="4">
    <source>
        <dbReference type="ARBA" id="ARBA00022475"/>
    </source>
</evidence>
<evidence type="ECO:0000313" key="14">
    <source>
        <dbReference type="EMBL" id="KAI6653746.1"/>
    </source>
</evidence>
<feature type="transmembrane region" description="Helical" evidence="13">
    <location>
        <begin position="28"/>
        <end position="54"/>
    </location>
</feature>
<keyword evidence="5" id="KW-0963">Cytoplasm</keyword>
<evidence type="ECO:0000256" key="12">
    <source>
        <dbReference type="ARBA" id="ARBA00023212"/>
    </source>
</evidence>
<protein>
    <submittedName>
        <fullName evidence="14">Uncharacterized protein</fullName>
    </submittedName>
</protein>
<evidence type="ECO:0000256" key="8">
    <source>
        <dbReference type="ARBA" id="ARBA00022989"/>
    </source>
</evidence>
<keyword evidence="12" id="KW-0206">Cytoskeleton</keyword>
<dbReference type="AlphaFoldDB" id="A0AAV7JYI9"/>
<keyword evidence="9 13" id="KW-0472">Membrane</keyword>
<dbReference type="Pfam" id="PF04790">
    <property type="entry name" value="Sarcoglycan_1"/>
    <property type="match status" value="1"/>
</dbReference>
<evidence type="ECO:0000256" key="6">
    <source>
        <dbReference type="ARBA" id="ARBA00022692"/>
    </source>
</evidence>